<keyword evidence="1" id="KW-0812">Transmembrane</keyword>
<gene>
    <name evidence="2" type="primary">NAD4L</name>
</gene>
<geneLocation type="mitochondrion" evidence="2"/>
<keyword evidence="1" id="KW-1133">Transmembrane helix</keyword>
<proteinExistence type="predicted"/>
<keyword evidence="1" id="KW-0472">Membrane</keyword>
<reference evidence="2" key="1">
    <citation type="journal article" date="2018" name="Sci. Rep.">
        <title>The bipartite mitochondrial genome of Ruizia karukerae (Rhigonematomorpha, Nematoda).</title>
        <authorList>
            <person name="Kim T."/>
            <person name="Kern E."/>
            <person name="Park C."/>
            <person name="Nadler S.A."/>
            <person name="Bae Y.J."/>
            <person name="Park J.K."/>
        </authorList>
    </citation>
    <scope>NUCLEOTIDE SEQUENCE</scope>
    <source>
        <strain evidence="2">Chromosome I</strain>
    </source>
</reference>
<sequence>MKYNWLIMFLFISSFFLFFKWGRLIFILIGLEFLTMSLFIMLSYELSGNMFLYFMCFAVVSSLLGLVIIINNMSFYGSESTIF</sequence>
<organism evidence="2">
    <name type="scientific">Ruizia karukerae</name>
    <dbReference type="NCBI Taxonomy" id="2201929"/>
    <lineage>
        <taxon>Eukaryota</taxon>
        <taxon>Metazoa</taxon>
        <taxon>Ecdysozoa</taxon>
        <taxon>Nematoda</taxon>
        <taxon>Chromadorea</taxon>
        <taxon>Rhabditida</taxon>
        <taxon>Spirurina</taxon>
        <taxon>Rhigonematomorpha</taxon>
        <taxon>Rhigonematoidea</taxon>
        <taxon>Rhigonematidae</taxon>
        <taxon>Ruizia</taxon>
    </lineage>
</organism>
<evidence type="ECO:0000256" key="1">
    <source>
        <dbReference type="SAM" id="Phobius"/>
    </source>
</evidence>
<dbReference type="Gene3D" id="1.10.287.3510">
    <property type="match status" value="1"/>
</dbReference>
<dbReference type="AlphaFoldDB" id="A0A343YNA3"/>
<protein>
    <submittedName>
        <fullName evidence="2">NADH dehydrogenase subunit 4L</fullName>
    </submittedName>
</protein>
<name>A0A343YNA3_9BILA</name>
<keyword evidence="2" id="KW-0496">Mitochondrion</keyword>
<feature type="transmembrane region" description="Helical" evidence="1">
    <location>
        <begin position="50"/>
        <end position="70"/>
    </location>
</feature>
<accession>A0A343YNA3</accession>
<evidence type="ECO:0000313" key="2">
    <source>
        <dbReference type="EMBL" id="AWL21400.1"/>
    </source>
</evidence>
<dbReference type="EMBL" id="MF509850">
    <property type="protein sequence ID" value="AWL21400.1"/>
    <property type="molecule type" value="Genomic_DNA"/>
</dbReference>